<evidence type="ECO:0000256" key="5">
    <source>
        <dbReference type="ARBA" id="ARBA00022729"/>
    </source>
</evidence>
<feature type="transmembrane region" description="Helical" evidence="15">
    <location>
        <begin position="671"/>
        <end position="689"/>
    </location>
</feature>
<evidence type="ECO:0000313" key="20">
    <source>
        <dbReference type="Proteomes" id="UP000215914"/>
    </source>
</evidence>
<dbReference type="FunFam" id="3.40.190.10:FF:000054">
    <property type="entry name" value="Glutamate receptor"/>
    <property type="match status" value="1"/>
</dbReference>
<accession>A0A251RWQ5</accession>
<keyword evidence="9 13" id="KW-0675">Receptor</keyword>
<dbReference type="SUPFAM" id="SSF53850">
    <property type="entry name" value="Periplasmic binding protein-like II"/>
    <property type="match status" value="1"/>
</dbReference>
<reference evidence="18" key="3">
    <citation type="submission" date="2020-06" db="EMBL/GenBank/DDBJ databases">
        <title>Helianthus annuus Genome sequencing and assembly Release 2.</title>
        <authorList>
            <person name="Gouzy J."/>
            <person name="Langlade N."/>
            <person name="Munos S."/>
        </authorList>
    </citation>
    <scope>NUCLEOTIDE SEQUENCE</scope>
    <source>
        <tissue evidence="18">Leaves</tissue>
    </source>
</reference>
<name>A0A251RWQ5_HELAN</name>
<dbReference type="Gene3D" id="3.40.190.10">
    <property type="entry name" value="Periplasmic binding protein-like II"/>
    <property type="match status" value="3"/>
</dbReference>
<feature type="chain" id="PRO_5041081802" description="Glutamate receptor" evidence="16">
    <location>
        <begin position="29"/>
        <end position="943"/>
    </location>
</feature>
<keyword evidence="3 13" id="KW-0813">Transport</keyword>
<dbReference type="SUPFAM" id="SSF53822">
    <property type="entry name" value="Periplasmic binding protein-like I"/>
    <property type="match status" value="1"/>
</dbReference>
<dbReference type="PRINTS" id="PR01176">
    <property type="entry name" value="GABABRECEPTR"/>
</dbReference>
<protein>
    <recommendedName>
        <fullName evidence="13">Glutamate receptor</fullName>
    </recommendedName>
</protein>
<reference evidence="18 20" key="1">
    <citation type="journal article" date="2017" name="Nature">
        <title>The sunflower genome provides insights into oil metabolism, flowering and Asterid evolution.</title>
        <authorList>
            <person name="Badouin H."/>
            <person name="Gouzy J."/>
            <person name="Grassa C.J."/>
            <person name="Murat F."/>
            <person name="Staton S.E."/>
            <person name="Cottret L."/>
            <person name="Lelandais-Briere C."/>
            <person name="Owens G.L."/>
            <person name="Carrere S."/>
            <person name="Mayjonade B."/>
            <person name="Legrand L."/>
            <person name="Gill N."/>
            <person name="Kane N.C."/>
            <person name="Bowers J.E."/>
            <person name="Hubner S."/>
            <person name="Bellec A."/>
            <person name="Berard A."/>
            <person name="Berges H."/>
            <person name="Blanchet N."/>
            <person name="Boniface M.C."/>
            <person name="Brunel D."/>
            <person name="Catrice O."/>
            <person name="Chaidir N."/>
            <person name="Claudel C."/>
            <person name="Donnadieu C."/>
            <person name="Faraut T."/>
            <person name="Fievet G."/>
            <person name="Helmstetter N."/>
            <person name="King M."/>
            <person name="Knapp S.J."/>
            <person name="Lai Z."/>
            <person name="Le Paslier M.C."/>
            <person name="Lippi Y."/>
            <person name="Lorenzon L."/>
            <person name="Mandel J.R."/>
            <person name="Marage G."/>
            <person name="Marchand G."/>
            <person name="Marquand E."/>
            <person name="Bret-Mestries E."/>
            <person name="Morien E."/>
            <person name="Nambeesan S."/>
            <person name="Nguyen T."/>
            <person name="Pegot-Espagnet P."/>
            <person name="Pouilly N."/>
            <person name="Raftis F."/>
            <person name="Sallet E."/>
            <person name="Schiex T."/>
            <person name="Thomas J."/>
            <person name="Vandecasteele C."/>
            <person name="Vares D."/>
            <person name="Vear F."/>
            <person name="Vautrin S."/>
            <person name="Crespi M."/>
            <person name="Mangin B."/>
            <person name="Burke J.M."/>
            <person name="Salse J."/>
            <person name="Munos S."/>
            <person name="Vincourt P."/>
            <person name="Rieseberg L.H."/>
            <person name="Langlade N.B."/>
        </authorList>
    </citation>
    <scope>NUCLEOTIDE SEQUENCE [LARGE SCALE GENOMIC DNA]</scope>
    <source>
        <strain evidence="20">cv. SF193</strain>
        <tissue evidence="18">Leaves</tissue>
    </source>
</reference>
<feature type="signal peptide" evidence="16">
    <location>
        <begin position="1"/>
        <end position="28"/>
    </location>
</feature>
<dbReference type="FunCoup" id="A0A251RWQ5">
    <property type="interactions" value="402"/>
</dbReference>
<evidence type="ECO:0000256" key="9">
    <source>
        <dbReference type="ARBA" id="ARBA00023170"/>
    </source>
</evidence>
<dbReference type="InterPro" id="IPR028082">
    <property type="entry name" value="Peripla_BP_I"/>
</dbReference>
<feature type="disulfide bond" evidence="14">
    <location>
        <begin position="781"/>
        <end position="835"/>
    </location>
</feature>
<dbReference type="CDD" id="cd19990">
    <property type="entry name" value="PBP1_GABAb_receptor_plant"/>
    <property type="match status" value="1"/>
</dbReference>
<keyword evidence="6 15" id="KW-1133">Transmembrane helix</keyword>
<dbReference type="GO" id="GO:1901701">
    <property type="term" value="P:cellular response to oxygen-containing compound"/>
    <property type="evidence" value="ECO:0007669"/>
    <property type="project" value="UniProtKB-ARBA"/>
</dbReference>
<dbReference type="EMBL" id="CM007905">
    <property type="protein sequence ID" value="OTF90885.1"/>
    <property type="molecule type" value="Genomic_DNA"/>
</dbReference>
<dbReference type="Gene3D" id="3.40.50.2300">
    <property type="match status" value="2"/>
</dbReference>
<dbReference type="GO" id="GO:0005886">
    <property type="term" value="C:plasma membrane"/>
    <property type="evidence" value="ECO:0000318"/>
    <property type="project" value="GO_Central"/>
</dbReference>
<dbReference type="PRINTS" id="PR00248">
    <property type="entry name" value="GPCRMGR"/>
</dbReference>
<dbReference type="PIRSF" id="PIRSF037090">
    <property type="entry name" value="Iontro_Glu-like_rcpt_pln"/>
    <property type="match status" value="1"/>
</dbReference>
<dbReference type="GO" id="GO:0038023">
    <property type="term" value="F:signaling receptor activity"/>
    <property type="evidence" value="ECO:0000318"/>
    <property type="project" value="GO_Central"/>
</dbReference>
<dbReference type="GO" id="GO:0004930">
    <property type="term" value="F:G protein-coupled receptor activity"/>
    <property type="evidence" value="ECO:0007669"/>
    <property type="project" value="InterPro"/>
</dbReference>
<dbReference type="InterPro" id="IPR044440">
    <property type="entry name" value="GABAb_receptor_plant_PBP1"/>
</dbReference>
<evidence type="ECO:0000256" key="4">
    <source>
        <dbReference type="ARBA" id="ARBA00022692"/>
    </source>
</evidence>
<keyword evidence="20" id="KW-1185">Reference proteome</keyword>
<dbReference type="FunFam" id="3.40.190.10:FF:000175">
    <property type="entry name" value="Glutamate receptor"/>
    <property type="match status" value="1"/>
</dbReference>
<keyword evidence="12 13" id="KW-0407">Ion channel</keyword>
<feature type="transmembrane region" description="Helical" evidence="15">
    <location>
        <begin position="607"/>
        <end position="629"/>
    </location>
</feature>
<evidence type="ECO:0000313" key="18">
    <source>
        <dbReference type="EMBL" id="KAF5758665.1"/>
    </source>
</evidence>
<dbReference type="Pfam" id="PF01094">
    <property type="entry name" value="ANF_receptor"/>
    <property type="match status" value="1"/>
</dbReference>
<proteinExistence type="inferred from homology"/>
<keyword evidence="7 13" id="KW-0406">Ion transport</keyword>
<dbReference type="Gramene" id="mRNA:HanXRQr2_Chr16g0731841">
    <property type="protein sequence ID" value="mRNA:HanXRQr2_Chr16g0731841"/>
    <property type="gene ID" value="HanXRQr2_Chr16g0731841"/>
</dbReference>
<dbReference type="OrthoDB" id="5984008at2759"/>
<comment type="similarity">
    <text evidence="2 13">Belongs to the glutamate-gated ion channel (TC 1.A.10.1) family.</text>
</comment>
<evidence type="ECO:0000259" key="17">
    <source>
        <dbReference type="SMART" id="SM00079"/>
    </source>
</evidence>
<dbReference type="AlphaFoldDB" id="A0A251RWQ5"/>
<dbReference type="GO" id="GO:0009611">
    <property type="term" value="P:response to wounding"/>
    <property type="evidence" value="ECO:0007669"/>
    <property type="project" value="UniProtKB-ARBA"/>
</dbReference>
<evidence type="ECO:0000256" key="12">
    <source>
        <dbReference type="ARBA" id="ARBA00023303"/>
    </source>
</evidence>
<dbReference type="InterPro" id="IPR001320">
    <property type="entry name" value="Iontro_rcpt_C"/>
</dbReference>
<evidence type="ECO:0000256" key="16">
    <source>
        <dbReference type="SAM" id="SignalP"/>
    </source>
</evidence>
<dbReference type="Pfam" id="PF00060">
    <property type="entry name" value="Lig_chan"/>
    <property type="match status" value="1"/>
</dbReference>
<dbReference type="FunFam" id="3.40.50.2300:FF:000081">
    <property type="entry name" value="Glutamate receptor"/>
    <property type="match status" value="1"/>
</dbReference>
<dbReference type="InterPro" id="IPR019594">
    <property type="entry name" value="Glu/Gly-bd"/>
</dbReference>
<dbReference type="GO" id="GO:0015276">
    <property type="term" value="F:ligand-gated monoatomic ion channel activity"/>
    <property type="evidence" value="ECO:0000318"/>
    <property type="project" value="GO_Central"/>
</dbReference>
<reference evidence="19" key="2">
    <citation type="submission" date="2017-02" db="EMBL/GenBank/DDBJ databases">
        <title>Sunflower complete genome.</title>
        <authorList>
            <person name="Langlade N."/>
            <person name="Munos S."/>
        </authorList>
    </citation>
    <scope>NUCLEOTIDE SEQUENCE [LARGE SCALE GENOMIC DNA]</scope>
    <source>
        <tissue evidence="19">Leaves</tissue>
    </source>
</reference>
<evidence type="ECO:0000313" key="19">
    <source>
        <dbReference type="EMBL" id="OTF90885.1"/>
    </source>
</evidence>
<evidence type="ECO:0000256" key="11">
    <source>
        <dbReference type="ARBA" id="ARBA00023286"/>
    </source>
</evidence>
<sequence>MEIDGPMMRKSMFFLGFGLWVLLVVALAVEGITVNTSSSGPKVVNIGALLTVNSVIGRSVKPAIIAAVDDVNSDKTILGDTHLNLILHDTNCSGFLGTIEALELMEKNVVAAIGPQSSTIAHIISHVVNELHVPLLSFGATDPTLSALQFPYFLRTTQTDYYQMSAIADIIEHFEWKEVIAIYVDDDYGRNGISSLGDSLAQNRAKITYKAAFTPGASVDRLTEILTAVNLMESRVYVVHVNPDTGIDVFKVAKKLGMMTSGYVWITTEWLPAVLDSSQQINTDTGSDYSDVMTLLQGVVTLRQHTPNSYLKKLFAGKWKNIKLKETASFNTYALYAYDSVWLVARALHALLKSGESITFSSDARLRKADESMLRFSGLRTFNEGPKLLETLLSTNFTGVSGEIRFDREKNLVNPGYDVLNIGGTGVRTIGYWTKSSGLSVDSPDKTYAKKVNSNSSSGTKRLYSVIWPGETSVKPRGWVFPNNGKPLRIGVPYRHSYKEVVTKDVRSPQGVRGYSIDVFEAAVDLLPYPVPREYILYGDGVRNPSYSNLVAAVADNTFDAAVGDVTIITNRTRIVDFTQPYMESGLVIVVPVKKSKTSQWAFLRPFTLEMWLVTGGFFLLVGFVVWILEHRLNQEFRGPPSQQIITILWFSFSTMFFSHRENTVSTLGRFVLLLWLFVVLIINSSYTASLTSILTVQQLTSGIEGIDGMISSNEPIGIQDGSFAYNYLVQELNIAQSRIRSLKDQNDYINALRLGPKRGGVAAIVDELPYVELFMTYTQCEFRIVGREFTKSGWGFAFQRDSPLALDLSTAVLQLSENGELERIHDKWLTTSSCSSKAMETDTNSLSLSSFWGLFLICGIACFISLGIYFWRVLCQYRRFDPDLEETQEIPEPESARRSSRRTLLSTSFKDLIDFYDKKEAEIKEMLKRHKLQGNDHSDSPR</sequence>
<comment type="subcellular location">
    <subcellularLocation>
        <location evidence="1">Membrane</location>
        <topology evidence="1">Multi-pass membrane protein</topology>
    </subcellularLocation>
</comment>
<dbReference type="CDD" id="cd13686">
    <property type="entry name" value="GluR_Plant"/>
    <property type="match status" value="1"/>
</dbReference>
<dbReference type="InParanoid" id="A0A251RWQ5"/>
<dbReference type="Pfam" id="PF10613">
    <property type="entry name" value="Lig_chan-Glu_bd"/>
    <property type="match status" value="1"/>
</dbReference>
<dbReference type="InterPro" id="IPR017103">
    <property type="entry name" value="Iontropic_Glu_rcpt_pln"/>
</dbReference>
<evidence type="ECO:0000256" key="2">
    <source>
        <dbReference type="ARBA" id="ARBA00008685"/>
    </source>
</evidence>
<keyword evidence="14" id="KW-1015">Disulfide bond</keyword>
<dbReference type="Gene3D" id="1.10.287.70">
    <property type="match status" value="1"/>
</dbReference>
<dbReference type="InterPro" id="IPR001828">
    <property type="entry name" value="ANF_lig-bd_rcpt"/>
</dbReference>
<feature type="transmembrane region" description="Helical" evidence="15">
    <location>
        <begin position="852"/>
        <end position="872"/>
    </location>
</feature>
<dbReference type="EMBL" id="MNCJ02000331">
    <property type="protein sequence ID" value="KAF5758665.1"/>
    <property type="molecule type" value="Genomic_DNA"/>
</dbReference>
<organism evidence="19 20">
    <name type="scientific">Helianthus annuus</name>
    <name type="common">Common sunflower</name>
    <dbReference type="NCBI Taxonomy" id="4232"/>
    <lineage>
        <taxon>Eukaryota</taxon>
        <taxon>Viridiplantae</taxon>
        <taxon>Streptophyta</taxon>
        <taxon>Embryophyta</taxon>
        <taxon>Tracheophyta</taxon>
        <taxon>Spermatophyta</taxon>
        <taxon>Magnoliopsida</taxon>
        <taxon>eudicotyledons</taxon>
        <taxon>Gunneridae</taxon>
        <taxon>Pentapetalae</taxon>
        <taxon>asterids</taxon>
        <taxon>campanulids</taxon>
        <taxon>Asterales</taxon>
        <taxon>Asteraceae</taxon>
        <taxon>Asteroideae</taxon>
        <taxon>Heliantheae alliance</taxon>
        <taxon>Heliantheae</taxon>
        <taxon>Helianthus</taxon>
    </lineage>
</organism>
<evidence type="ECO:0000256" key="6">
    <source>
        <dbReference type="ARBA" id="ARBA00022989"/>
    </source>
</evidence>
<dbReference type="PANTHER" id="PTHR18966">
    <property type="entry name" value="IONOTROPIC GLUTAMATE RECEPTOR"/>
    <property type="match status" value="1"/>
</dbReference>
<dbReference type="OMA" id="NLPNSFW"/>
<dbReference type="InterPro" id="IPR000337">
    <property type="entry name" value="GPCR_3"/>
</dbReference>
<evidence type="ECO:0000256" key="10">
    <source>
        <dbReference type="ARBA" id="ARBA00023180"/>
    </source>
</evidence>
<dbReference type="InterPro" id="IPR015683">
    <property type="entry name" value="Ionotropic_Glu_rcpt"/>
</dbReference>
<evidence type="ECO:0000256" key="3">
    <source>
        <dbReference type="ARBA" id="ARBA00022448"/>
    </source>
</evidence>
<keyword evidence="4 15" id="KW-0812">Transmembrane</keyword>
<keyword evidence="11 13" id="KW-1071">Ligand-gated ion channel</keyword>
<evidence type="ECO:0000256" key="7">
    <source>
        <dbReference type="ARBA" id="ARBA00023065"/>
    </source>
</evidence>
<evidence type="ECO:0000256" key="13">
    <source>
        <dbReference type="PIRNR" id="PIRNR037090"/>
    </source>
</evidence>
<evidence type="ECO:0000256" key="15">
    <source>
        <dbReference type="SAM" id="Phobius"/>
    </source>
</evidence>
<evidence type="ECO:0000256" key="1">
    <source>
        <dbReference type="ARBA" id="ARBA00004141"/>
    </source>
</evidence>
<dbReference type="FunFam" id="1.10.287.70:FF:000037">
    <property type="entry name" value="Glutamate receptor"/>
    <property type="match status" value="1"/>
</dbReference>
<feature type="domain" description="Ionotropic glutamate receptor C-terminal" evidence="17">
    <location>
        <begin position="489"/>
        <end position="832"/>
    </location>
</feature>
<dbReference type="SMART" id="SM00079">
    <property type="entry name" value="PBPe"/>
    <property type="match status" value="1"/>
</dbReference>
<keyword evidence="10" id="KW-0325">Glycoprotein</keyword>
<evidence type="ECO:0000256" key="14">
    <source>
        <dbReference type="PIRSR" id="PIRSR037090-50"/>
    </source>
</evidence>
<evidence type="ECO:0000256" key="8">
    <source>
        <dbReference type="ARBA" id="ARBA00023136"/>
    </source>
</evidence>
<keyword evidence="5 16" id="KW-0732">Signal</keyword>
<keyword evidence="8 13" id="KW-0472">Membrane</keyword>
<dbReference type="Proteomes" id="UP000215914">
    <property type="component" value="Chromosome 16"/>
</dbReference>
<comment type="function">
    <text evidence="13">Glutamate-gated receptor that probably acts as non-selective cation channel.</text>
</comment>
<gene>
    <name evidence="19" type="ORF">HannXRQ_Chr16g0504501</name>
    <name evidence="18" type="ORF">HanXRQr2_Chr16g0731841</name>
</gene>